<dbReference type="FunFam" id="1.10.472.80:FF:000087">
    <property type="entry name" value="Chromosome 12, whole genome shotgun sequence"/>
    <property type="match status" value="1"/>
</dbReference>
<organism evidence="3 4">
    <name type="scientific">Kwoniella heveanensis BCC8398</name>
    <dbReference type="NCBI Taxonomy" id="1296120"/>
    <lineage>
        <taxon>Eukaryota</taxon>
        <taxon>Fungi</taxon>
        <taxon>Dikarya</taxon>
        <taxon>Basidiomycota</taxon>
        <taxon>Agaricomycotina</taxon>
        <taxon>Tremellomycetes</taxon>
        <taxon>Tremellales</taxon>
        <taxon>Cryptococcaceae</taxon>
        <taxon>Kwoniella</taxon>
    </lineage>
</organism>
<dbReference type="EMBL" id="KI669492">
    <property type="protein sequence ID" value="OCF37837.1"/>
    <property type="molecule type" value="Genomic_DNA"/>
</dbReference>
<reference evidence="4" key="2">
    <citation type="submission" date="2013-12" db="EMBL/GenBank/DDBJ databases">
        <title>Evolution of pathogenesis and genome organization in the Tremellales.</title>
        <authorList>
            <person name="Cuomo C."/>
            <person name="Litvintseva A."/>
            <person name="Heitman J."/>
            <person name="Chen Y."/>
            <person name="Sun S."/>
            <person name="Springer D."/>
            <person name="Dromer F."/>
            <person name="Young S."/>
            <person name="Zeng Q."/>
            <person name="Chapman S."/>
            <person name="Gujja S."/>
            <person name="Saif S."/>
            <person name="Birren B."/>
        </authorList>
    </citation>
    <scope>NUCLEOTIDE SEQUENCE [LARGE SCALE GENOMIC DNA]</scope>
    <source>
        <strain evidence="4">BCC8398</strain>
    </source>
</reference>
<dbReference type="GO" id="GO:0005096">
    <property type="term" value="F:GTPase activator activity"/>
    <property type="evidence" value="ECO:0007669"/>
    <property type="project" value="TreeGrafter"/>
</dbReference>
<dbReference type="InterPro" id="IPR035969">
    <property type="entry name" value="Rab-GAP_TBC_sf"/>
</dbReference>
<sequence length="811" mass="88216">MTMQHQNHKRLTQTHRDSTLESAGEAGDIFDLYGSDQQTDPRESWRSSASTSAQQLDGSVPGSGSRAGAGNWAEAGGRDRESRIGMALGSSDKATAQAAAGAGGARGYTNGQGLDNGVGLGYGGDRLENGIREELASSKDSEASWAGVSGFMGSSPLIPTTYRETEGRIIGDSNSGDRSSANAAGAGRRWSEMSGSGSGPAPDISITDTTPMNLPHTPPPGEIRNGKGNGTNMPTGDSPSKKAYNYDPRKASFASSISSATSSHQHQHQQQQQLNSLSLSASANRLSPRHPSTLNRGSGSTSTSYTDRSSVSASASRGGGGGGGVGEASMSQTSVAGSAQYPGEEDDAFYVRSTYARLDSEGVHGDGWDPGVERTRGGPGMGKRATVYPASKAGDIGEQEKQYLASLDRYGFVNEPHRNRSETRIALIPTSPLLRIPKLPSVSPLAGKPPAEPNTSFTPSSDSGPSARTPPSPRLNGNEEAKLKAKETERVDKWGKMMSIKRRDSGGNISEWDWRKDGQGAKLPRRVYKGIPDRWRMAAWWTLAEDRTRDYQGKGKGKKPASEIGNDYRNTIDLPSTFDVQIDLDVPRTISGHTMFVTRYGAGQRNLWHVLHAFSQVCETCGYVQGMGPIAATLLCYFDPERAYALLVRLHDIYGMHDIFEPGFPGLLEAFYVQERLMEWLMPDLYQSFQRNMISSSAWGTKWYITLFVNTVPFSQQLRIWDALWLDGRDVMIVTSLAILWAFKDLLSSPQATFESILSLLSSYFVAEDEDAFMRWIRKVLNQKPVREKMDAWRTEWAGLVREGKSGKALL</sequence>
<feature type="domain" description="Rab-GAP TBC" evidence="2">
    <location>
        <begin position="530"/>
        <end position="728"/>
    </location>
</feature>
<dbReference type="InterPro" id="IPR000195">
    <property type="entry name" value="Rab-GAP-TBC_dom"/>
</dbReference>
<feature type="compositionally biased region" description="Basic residues" evidence="1">
    <location>
        <begin position="1"/>
        <end position="13"/>
    </location>
</feature>
<dbReference type="SMART" id="SM00164">
    <property type="entry name" value="TBC"/>
    <property type="match status" value="1"/>
</dbReference>
<accession>A0A1B9H3J9</accession>
<proteinExistence type="predicted"/>
<dbReference type="Gene3D" id="1.10.472.80">
    <property type="entry name" value="Ypt/Rab-GAP domain of gyp1p, domain 3"/>
    <property type="match status" value="1"/>
</dbReference>
<feature type="compositionally biased region" description="Basic and acidic residues" evidence="1">
    <location>
        <begin position="477"/>
        <end position="489"/>
    </location>
</feature>
<dbReference type="AlphaFoldDB" id="A0A1B9H3J9"/>
<dbReference type="Proteomes" id="UP000092666">
    <property type="component" value="Unassembled WGS sequence"/>
</dbReference>
<feature type="region of interest" description="Disordered" evidence="1">
    <location>
        <begin position="168"/>
        <end position="341"/>
    </location>
</feature>
<dbReference type="SUPFAM" id="SSF47923">
    <property type="entry name" value="Ypt/Rab-GAP domain of gyp1p"/>
    <property type="match status" value="2"/>
</dbReference>
<feature type="compositionally biased region" description="Low complexity" evidence="1">
    <location>
        <begin position="296"/>
        <end position="316"/>
    </location>
</feature>
<feature type="compositionally biased region" description="Gly residues" evidence="1">
    <location>
        <begin position="317"/>
        <end position="326"/>
    </location>
</feature>
<dbReference type="Pfam" id="PF00566">
    <property type="entry name" value="RabGAP-TBC"/>
    <property type="match status" value="1"/>
</dbReference>
<dbReference type="PANTHER" id="PTHR47219:SF9">
    <property type="entry name" value="GTPASE ACTIVATING PROTEIN AND CENTROSOME-ASSOCIATED, ISOFORM B"/>
    <property type="match status" value="1"/>
</dbReference>
<evidence type="ECO:0000259" key="2">
    <source>
        <dbReference type="PROSITE" id="PS50086"/>
    </source>
</evidence>
<dbReference type="OrthoDB" id="294251at2759"/>
<feature type="compositionally biased region" description="Polar residues" evidence="1">
    <location>
        <begin position="46"/>
        <end position="57"/>
    </location>
</feature>
<reference evidence="3 4" key="1">
    <citation type="submission" date="2013-07" db="EMBL/GenBank/DDBJ databases">
        <title>The Genome Sequence of Cryptococcus heveanensis BCC8398.</title>
        <authorList>
            <consortium name="The Broad Institute Genome Sequencing Platform"/>
            <person name="Cuomo C."/>
            <person name="Litvintseva A."/>
            <person name="Chen Y."/>
            <person name="Heitman J."/>
            <person name="Sun S."/>
            <person name="Springer D."/>
            <person name="Dromer F."/>
            <person name="Young S.K."/>
            <person name="Zeng Q."/>
            <person name="Gargeya S."/>
            <person name="Fitzgerald M."/>
            <person name="Abouelleil A."/>
            <person name="Alvarado L."/>
            <person name="Berlin A.M."/>
            <person name="Chapman S.B."/>
            <person name="Dewar J."/>
            <person name="Goldberg J."/>
            <person name="Griggs A."/>
            <person name="Gujja S."/>
            <person name="Hansen M."/>
            <person name="Howarth C."/>
            <person name="Imamovic A."/>
            <person name="Larimer J."/>
            <person name="McCowan C."/>
            <person name="Murphy C."/>
            <person name="Pearson M."/>
            <person name="Priest M."/>
            <person name="Roberts A."/>
            <person name="Saif S."/>
            <person name="Shea T."/>
            <person name="Sykes S."/>
            <person name="Wortman J."/>
            <person name="Nusbaum C."/>
            <person name="Birren B."/>
        </authorList>
    </citation>
    <scope>NUCLEOTIDE SEQUENCE [LARGE SCALE GENOMIC DNA]</scope>
    <source>
        <strain evidence="3 4">BCC8398</strain>
    </source>
</reference>
<evidence type="ECO:0000313" key="4">
    <source>
        <dbReference type="Proteomes" id="UP000092666"/>
    </source>
</evidence>
<dbReference type="Gene3D" id="1.10.8.270">
    <property type="entry name" value="putative rabgap domain of human tbc1 domain family member 14 like domains"/>
    <property type="match status" value="1"/>
</dbReference>
<name>A0A1B9H3J9_9TREE</name>
<dbReference type="STRING" id="1296120.A0A1B9H3J9"/>
<feature type="region of interest" description="Disordered" evidence="1">
    <location>
        <begin position="1"/>
        <end position="79"/>
    </location>
</feature>
<evidence type="ECO:0000256" key="1">
    <source>
        <dbReference type="SAM" id="MobiDB-lite"/>
    </source>
</evidence>
<dbReference type="GO" id="GO:0031267">
    <property type="term" value="F:small GTPase binding"/>
    <property type="evidence" value="ECO:0007669"/>
    <property type="project" value="TreeGrafter"/>
</dbReference>
<feature type="region of interest" description="Disordered" evidence="1">
    <location>
        <begin position="437"/>
        <end position="489"/>
    </location>
</feature>
<feature type="compositionally biased region" description="Low complexity" evidence="1">
    <location>
        <begin position="171"/>
        <end position="188"/>
    </location>
</feature>
<dbReference type="FunFam" id="1.10.8.270:FF:000023">
    <property type="entry name" value="TBC domain-containing protein C1778.09"/>
    <property type="match status" value="1"/>
</dbReference>
<gene>
    <name evidence="3" type="ORF">I316_00061</name>
</gene>
<feature type="compositionally biased region" description="Low complexity" evidence="1">
    <location>
        <begin position="251"/>
        <end position="283"/>
    </location>
</feature>
<dbReference type="PROSITE" id="PS50086">
    <property type="entry name" value="TBC_RABGAP"/>
    <property type="match status" value="1"/>
</dbReference>
<dbReference type="InterPro" id="IPR050302">
    <property type="entry name" value="Rab_GAP_TBC_domain"/>
</dbReference>
<protein>
    <submittedName>
        <fullName evidence="3">GTPase activating protein</fullName>
    </submittedName>
</protein>
<dbReference type="PANTHER" id="PTHR47219">
    <property type="entry name" value="RAB GTPASE-ACTIVATING PROTEIN 1-LIKE"/>
    <property type="match status" value="1"/>
</dbReference>
<evidence type="ECO:0000313" key="3">
    <source>
        <dbReference type="EMBL" id="OCF37837.1"/>
    </source>
</evidence>
<feature type="compositionally biased region" description="Polar residues" evidence="1">
    <location>
        <begin position="453"/>
        <end position="466"/>
    </location>
</feature>
<keyword evidence="4" id="KW-1185">Reference proteome</keyword>